<feature type="compositionally biased region" description="Basic and acidic residues" evidence="1">
    <location>
        <begin position="38"/>
        <end position="49"/>
    </location>
</feature>
<sequence length="228" mass="25259">MSPHHSLSPSHNQNPNPNLLLPLHHSSAAAAAAAAPDVSRHRTSVERPPSRQPPSSRRYRRARCCRHLKPPPRRDCRSRCHYHARGHGCTSFTHELQKQPCVHEHETMAAANCAELRESMAVANCAELPETMAAAPSSSSIITLPETTKVTPSHLVKPFATHTAYTFLNNCRHQPRCRRVAQAPSSMCHRAVRICNNPATLNLQLCLLHRGSSLDSILHEVTITALKM</sequence>
<dbReference type="AlphaFoldDB" id="A0A4D6MG87"/>
<proteinExistence type="predicted"/>
<feature type="region of interest" description="Disordered" evidence="1">
    <location>
        <begin position="1"/>
        <end position="63"/>
    </location>
</feature>
<evidence type="ECO:0000313" key="2">
    <source>
        <dbReference type="EMBL" id="QCE00028.1"/>
    </source>
</evidence>
<accession>A0A4D6MG87</accession>
<feature type="compositionally biased region" description="Low complexity" evidence="1">
    <location>
        <begin position="1"/>
        <end position="36"/>
    </location>
</feature>
<gene>
    <name evidence="2" type="ORF">DEO72_LG7g1314</name>
</gene>
<protein>
    <submittedName>
        <fullName evidence="2">Uncharacterized protein</fullName>
    </submittedName>
</protein>
<name>A0A4D6MG87_VIGUN</name>
<organism evidence="2 3">
    <name type="scientific">Vigna unguiculata</name>
    <name type="common">Cowpea</name>
    <dbReference type="NCBI Taxonomy" id="3917"/>
    <lineage>
        <taxon>Eukaryota</taxon>
        <taxon>Viridiplantae</taxon>
        <taxon>Streptophyta</taxon>
        <taxon>Embryophyta</taxon>
        <taxon>Tracheophyta</taxon>
        <taxon>Spermatophyta</taxon>
        <taxon>Magnoliopsida</taxon>
        <taxon>eudicotyledons</taxon>
        <taxon>Gunneridae</taxon>
        <taxon>Pentapetalae</taxon>
        <taxon>rosids</taxon>
        <taxon>fabids</taxon>
        <taxon>Fabales</taxon>
        <taxon>Fabaceae</taxon>
        <taxon>Papilionoideae</taxon>
        <taxon>50 kb inversion clade</taxon>
        <taxon>NPAAA clade</taxon>
        <taxon>indigoferoid/millettioid clade</taxon>
        <taxon>Phaseoleae</taxon>
        <taxon>Vigna</taxon>
    </lineage>
</organism>
<dbReference type="EMBL" id="CP039351">
    <property type="protein sequence ID" value="QCE00028.1"/>
    <property type="molecule type" value="Genomic_DNA"/>
</dbReference>
<keyword evidence="3" id="KW-1185">Reference proteome</keyword>
<dbReference type="Proteomes" id="UP000501690">
    <property type="component" value="Linkage Group LG7"/>
</dbReference>
<evidence type="ECO:0000313" key="3">
    <source>
        <dbReference type="Proteomes" id="UP000501690"/>
    </source>
</evidence>
<evidence type="ECO:0000256" key="1">
    <source>
        <dbReference type="SAM" id="MobiDB-lite"/>
    </source>
</evidence>
<reference evidence="2 3" key="1">
    <citation type="submission" date="2019-04" db="EMBL/GenBank/DDBJ databases">
        <title>An improved genome assembly and genetic linkage map for asparagus bean, Vigna unguiculata ssp. sesquipedialis.</title>
        <authorList>
            <person name="Xia Q."/>
            <person name="Zhang R."/>
            <person name="Dong Y."/>
        </authorList>
    </citation>
    <scope>NUCLEOTIDE SEQUENCE [LARGE SCALE GENOMIC DNA]</scope>
    <source>
        <tissue evidence="2">Leaf</tissue>
    </source>
</reference>